<keyword evidence="4" id="KW-0472">Membrane</keyword>
<evidence type="ECO:0000313" key="6">
    <source>
        <dbReference type="EMBL" id="MCC0099440.1"/>
    </source>
</evidence>
<accession>A0ABS8EE67</accession>
<feature type="compositionally biased region" description="Low complexity" evidence="3">
    <location>
        <begin position="1054"/>
        <end position="1072"/>
    </location>
</feature>
<protein>
    <submittedName>
        <fullName evidence="6">Phage tail tape measure protein</fullName>
    </submittedName>
</protein>
<evidence type="ECO:0000259" key="5">
    <source>
        <dbReference type="Pfam" id="PF10145"/>
    </source>
</evidence>
<feature type="region of interest" description="Disordered" evidence="3">
    <location>
        <begin position="1050"/>
        <end position="1077"/>
    </location>
</feature>
<name>A0ABS8EE67_9ACTN</name>
<keyword evidence="7" id="KW-1185">Reference proteome</keyword>
<dbReference type="Proteomes" id="UP001520654">
    <property type="component" value="Unassembled WGS sequence"/>
</dbReference>
<organism evidence="6 7">
    <name type="scientific">Streptomyces flavotricini</name>
    <dbReference type="NCBI Taxonomy" id="66888"/>
    <lineage>
        <taxon>Bacteria</taxon>
        <taxon>Bacillati</taxon>
        <taxon>Actinomycetota</taxon>
        <taxon>Actinomycetes</taxon>
        <taxon>Kitasatosporales</taxon>
        <taxon>Streptomycetaceae</taxon>
        <taxon>Streptomyces</taxon>
    </lineage>
</organism>
<dbReference type="Pfam" id="PF10145">
    <property type="entry name" value="PhageMin_Tail"/>
    <property type="match status" value="1"/>
</dbReference>
<keyword evidence="1" id="KW-1188">Viral release from host cell</keyword>
<dbReference type="EMBL" id="JAINUL010000001">
    <property type="protein sequence ID" value="MCC0099440.1"/>
    <property type="molecule type" value="Genomic_DNA"/>
</dbReference>
<sequence length="1093" mass="112319">MADRTVRVVLTGITAPFTTAMQQAARTTQTTARQIDTSMRQTAARSEAALGSASRAAQQHAARTGAAFDQMAARSQVGMGRLGEQGAAAASRAGQAAHSAAGTFGSIGAAAAQSATTASSRWSSASAAISSAFGSARLAVYDMGSSVLYAANNGQKALKAMQAASLGLVAVFGLAAVAAARFEKAMSEVRAVTNGNASDMKALSKAALDAGAATVYSATQAANAEAELARAGVTTADIVGGALKGSLDLAASGQLELGESAIISAQAMNAFKLTGRDVGHIADVISAGAGKSATNVHQMGMAFRQAALLSSQTGLSLEQTVGTLSLFAQNALTGSDAGTSLKVMLQRLVPQSKEAANTMDAIGFSAYDAAGNFIGLSALADNMKTSFSKLTPEARNAAMATIFGSDAVRAATILYQAGSSGVDQWVSSVNDAGYATRVAATMTDNLSGDLERLQGAFETALIGSGSGGNKVLREMAQAVTSLVNWYNQLSPAMQSNVTIAAGLAGVFGFVGTSLLLMLPRIMAVRAELVALGVTAARTRAAFAGFTAFGGVVAGLAAISFGISELKKQMEDAPPSADKMTNSLVHFTQTGKASGELAKTFGGDLMKLKEAMRQVGDPSFTDRIAHISESMRSLNESGWGTGVDQSRMKLKDAQEAIKGIDQALASLVQTASPAEAEAAFQKIATQVGLTGKETEKLKSLLPGYTDALAAADTQTQLGAKGQDGLKNAISMTNDEIKDQRTQAERLKDSLNALNGVAISAAEKEISFRASLADLTDTVRENGHSLDVTSEAGRKVKGAFLDAAQAAMAHAQAVTEQQNSVEAGNAVLEQDIAVLKRQMVQAGFSTEAINGLIGAYAQVPTQVVTDIKAQTDQAVADLQNVQAELRKTNGKEITIAALTAQAEQNLKDLGFSVKRLPDGHVTVSIPTGPPSAAINTIQDRINNIHGTQVGVGVYLRATASDQDANGIPDLIQAARRDGGYVGYASGGRVRGYPTGGAVRGPGSGTSDSILARISNGEYVIKAASVRQYGVGLLDQLNAGRLSTAGYTARPAAQYGSSHSTSNVTNNKTNNVTLNGAKQSSAEQAADLVRHLDFVS</sequence>
<evidence type="ECO:0000256" key="1">
    <source>
        <dbReference type="ARBA" id="ARBA00022612"/>
    </source>
</evidence>
<keyword evidence="4" id="KW-1133">Transmembrane helix</keyword>
<feature type="coiled-coil region" evidence="2">
    <location>
        <begin position="728"/>
        <end position="755"/>
    </location>
</feature>
<feature type="domain" description="Phage tail tape measure protein" evidence="5">
    <location>
        <begin position="204"/>
        <end position="404"/>
    </location>
</feature>
<feature type="transmembrane region" description="Helical" evidence="4">
    <location>
        <begin position="540"/>
        <end position="562"/>
    </location>
</feature>
<dbReference type="NCBIfam" id="TIGR01760">
    <property type="entry name" value="tape_meas_TP901"/>
    <property type="match status" value="1"/>
</dbReference>
<evidence type="ECO:0000256" key="2">
    <source>
        <dbReference type="SAM" id="Coils"/>
    </source>
</evidence>
<feature type="transmembrane region" description="Helical" evidence="4">
    <location>
        <begin position="497"/>
        <end position="519"/>
    </location>
</feature>
<keyword evidence="2" id="KW-0175">Coiled coil</keyword>
<dbReference type="PANTHER" id="PTHR37813">
    <property type="entry name" value="FELS-2 PROPHAGE PROTEIN"/>
    <property type="match status" value="1"/>
</dbReference>
<evidence type="ECO:0000256" key="3">
    <source>
        <dbReference type="SAM" id="MobiDB-lite"/>
    </source>
</evidence>
<keyword evidence="4" id="KW-0812">Transmembrane</keyword>
<evidence type="ECO:0000313" key="7">
    <source>
        <dbReference type="Proteomes" id="UP001520654"/>
    </source>
</evidence>
<proteinExistence type="predicted"/>
<dbReference type="RefSeq" id="WP_229342418.1">
    <property type="nucleotide sequence ID" value="NZ_JAINUL010000001.1"/>
</dbReference>
<dbReference type="PANTHER" id="PTHR37813:SF1">
    <property type="entry name" value="FELS-2 PROPHAGE PROTEIN"/>
    <property type="match status" value="1"/>
</dbReference>
<gene>
    <name evidence="6" type="ORF">K7B10_32630</name>
</gene>
<dbReference type="InterPro" id="IPR010090">
    <property type="entry name" value="Phage_tape_meas"/>
</dbReference>
<evidence type="ECO:0000256" key="4">
    <source>
        <dbReference type="SAM" id="Phobius"/>
    </source>
</evidence>
<reference evidence="6 7" key="1">
    <citation type="submission" date="2021-08" db="EMBL/GenBank/DDBJ databases">
        <title>Genomic Architecture of Streptomyces flavotricini NGL1 and Streptomyces erythrochromogenes HMS4 With Differential Plant Beneficial attributes and laccase production capabilities.</title>
        <authorList>
            <person name="Salwan R."/>
            <person name="Kaur R."/>
            <person name="Sharma V."/>
        </authorList>
    </citation>
    <scope>NUCLEOTIDE SEQUENCE [LARGE SCALE GENOMIC DNA]</scope>
    <source>
        <strain evidence="6 7">NGL1</strain>
    </source>
</reference>
<comment type="caution">
    <text evidence="6">The sequence shown here is derived from an EMBL/GenBank/DDBJ whole genome shotgun (WGS) entry which is preliminary data.</text>
</comment>